<evidence type="ECO:0000313" key="1">
    <source>
        <dbReference type="EMBL" id="MFB9993755.1"/>
    </source>
</evidence>
<dbReference type="RefSeq" id="WP_380013208.1">
    <property type="nucleotide sequence ID" value="NZ_JBHLYR010000053.1"/>
</dbReference>
<comment type="caution">
    <text evidence="1">The sequence shown here is derived from an EMBL/GenBank/DDBJ whole genome shotgun (WGS) entry which is preliminary data.</text>
</comment>
<accession>A0ABV6B468</accession>
<keyword evidence="2" id="KW-1185">Reference proteome</keyword>
<dbReference type="EMBL" id="JBHLYR010000053">
    <property type="protein sequence ID" value="MFB9993755.1"/>
    <property type="molecule type" value="Genomic_DNA"/>
</dbReference>
<name>A0ABV6B468_9DEIO</name>
<proteinExistence type="predicted"/>
<gene>
    <name evidence="1" type="ORF">ACFFLM_17490</name>
</gene>
<reference evidence="1 2" key="1">
    <citation type="submission" date="2024-09" db="EMBL/GenBank/DDBJ databases">
        <authorList>
            <person name="Sun Q."/>
            <person name="Mori K."/>
        </authorList>
    </citation>
    <scope>NUCLEOTIDE SEQUENCE [LARGE SCALE GENOMIC DNA]</scope>
    <source>
        <strain evidence="1 2">JCM 13503</strain>
    </source>
</reference>
<organism evidence="1 2">
    <name type="scientific">Deinococcus oregonensis</name>
    <dbReference type="NCBI Taxonomy" id="1805970"/>
    <lineage>
        <taxon>Bacteria</taxon>
        <taxon>Thermotogati</taxon>
        <taxon>Deinococcota</taxon>
        <taxon>Deinococci</taxon>
        <taxon>Deinococcales</taxon>
        <taxon>Deinococcaceae</taxon>
        <taxon>Deinococcus</taxon>
    </lineage>
</organism>
<protein>
    <submittedName>
        <fullName evidence="1">Uncharacterized protein</fullName>
    </submittedName>
</protein>
<evidence type="ECO:0000313" key="2">
    <source>
        <dbReference type="Proteomes" id="UP001589733"/>
    </source>
</evidence>
<sequence>MQRLPVLHTVEHGQGVSTARWNNRVEHAYRPTWQQEGSHLGFK</sequence>
<dbReference type="Proteomes" id="UP001589733">
    <property type="component" value="Unassembled WGS sequence"/>
</dbReference>